<accession>A0AAD4QLC4</accession>
<organism evidence="1 2">
    <name type="scientific">Multifurca ochricompacta</name>
    <dbReference type="NCBI Taxonomy" id="376703"/>
    <lineage>
        <taxon>Eukaryota</taxon>
        <taxon>Fungi</taxon>
        <taxon>Dikarya</taxon>
        <taxon>Basidiomycota</taxon>
        <taxon>Agaricomycotina</taxon>
        <taxon>Agaricomycetes</taxon>
        <taxon>Russulales</taxon>
        <taxon>Russulaceae</taxon>
        <taxon>Multifurca</taxon>
    </lineage>
</organism>
<gene>
    <name evidence="1" type="ORF">B0F90DRAFT_1746436</name>
</gene>
<name>A0AAD4QLC4_9AGAM</name>
<dbReference type="EMBL" id="WTXG01000049">
    <property type="protein sequence ID" value="KAI0296314.1"/>
    <property type="molecule type" value="Genomic_DNA"/>
</dbReference>
<evidence type="ECO:0000313" key="2">
    <source>
        <dbReference type="Proteomes" id="UP001203297"/>
    </source>
</evidence>
<dbReference type="AlphaFoldDB" id="A0AAD4QLC4"/>
<comment type="caution">
    <text evidence="1">The sequence shown here is derived from an EMBL/GenBank/DDBJ whole genome shotgun (WGS) entry which is preliminary data.</text>
</comment>
<evidence type="ECO:0000313" key="1">
    <source>
        <dbReference type="EMBL" id="KAI0296314.1"/>
    </source>
</evidence>
<reference evidence="1" key="1">
    <citation type="journal article" date="2022" name="New Phytol.">
        <title>Evolutionary transition to the ectomycorrhizal habit in the genomes of a hyperdiverse lineage of mushroom-forming fungi.</title>
        <authorList>
            <person name="Looney B."/>
            <person name="Miyauchi S."/>
            <person name="Morin E."/>
            <person name="Drula E."/>
            <person name="Courty P.E."/>
            <person name="Kohler A."/>
            <person name="Kuo A."/>
            <person name="LaButti K."/>
            <person name="Pangilinan J."/>
            <person name="Lipzen A."/>
            <person name="Riley R."/>
            <person name="Andreopoulos W."/>
            <person name="He G."/>
            <person name="Johnson J."/>
            <person name="Nolan M."/>
            <person name="Tritt A."/>
            <person name="Barry K.W."/>
            <person name="Grigoriev I.V."/>
            <person name="Nagy L.G."/>
            <person name="Hibbett D."/>
            <person name="Henrissat B."/>
            <person name="Matheny P.B."/>
            <person name="Labbe J."/>
            <person name="Martin F.M."/>
        </authorList>
    </citation>
    <scope>NUCLEOTIDE SEQUENCE</scope>
    <source>
        <strain evidence="1">BPL690</strain>
    </source>
</reference>
<proteinExistence type="predicted"/>
<feature type="non-terminal residue" evidence="1">
    <location>
        <position position="61"/>
    </location>
</feature>
<keyword evidence="2" id="KW-1185">Reference proteome</keyword>
<dbReference type="Proteomes" id="UP001203297">
    <property type="component" value="Unassembled WGS sequence"/>
</dbReference>
<protein>
    <submittedName>
        <fullName evidence="1">Uncharacterized protein</fullName>
    </submittedName>
</protein>
<sequence length="61" mass="6575">MEPASSILTSTSMTYPQLQSLSYLGVPSFTLISHLPCLSPFGNTLSLALTADWIRSVVSSR</sequence>